<accession>A0A644Z6N6</accession>
<organism evidence="1">
    <name type="scientific">bioreactor metagenome</name>
    <dbReference type="NCBI Taxonomy" id="1076179"/>
    <lineage>
        <taxon>unclassified sequences</taxon>
        <taxon>metagenomes</taxon>
        <taxon>ecological metagenomes</taxon>
    </lineage>
</organism>
<protein>
    <submittedName>
        <fullName evidence="1">Uncharacterized protein</fullName>
    </submittedName>
</protein>
<name>A0A644Z6N6_9ZZZZ</name>
<proteinExistence type="predicted"/>
<comment type="caution">
    <text evidence="1">The sequence shown here is derived from an EMBL/GenBank/DDBJ whole genome shotgun (WGS) entry which is preliminary data.</text>
</comment>
<gene>
    <name evidence="1" type="ORF">SDC9_82874</name>
</gene>
<dbReference type="AlphaFoldDB" id="A0A644Z6N6"/>
<dbReference type="EMBL" id="VSSQ01007557">
    <property type="protein sequence ID" value="MPM36279.1"/>
    <property type="molecule type" value="Genomic_DNA"/>
</dbReference>
<evidence type="ECO:0000313" key="1">
    <source>
        <dbReference type="EMBL" id="MPM36279.1"/>
    </source>
</evidence>
<reference evidence="1" key="1">
    <citation type="submission" date="2019-08" db="EMBL/GenBank/DDBJ databases">
        <authorList>
            <person name="Kucharzyk K."/>
            <person name="Murdoch R.W."/>
            <person name="Higgins S."/>
            <person name="Loffler F."/>
        </authorList>
    </citation>
    <scope>NUCLEOTIDE SEQUENCE</scope>
</reference>
<sequence>MNFPSGQVIFSEDPDFIITNDNALIGVEVMRLFPEEGNSRNNSQSKDAFYDLILLKAKERFEKSCQQICFVQVTFDHRVKFKKSELETLSSELANVVLENFPNCEDKTIIVTKSDCLNFPRIIRRVVVSSLCSKNIWKNSSYGHIKSVGLDYFKQNIELKNRLIDKYHEKCNTIWLLLVIVGDHVSNTIYFKKEIVSAAYDHKFDAIFLLDSSLNLLYPFISTTRPSN</sequence>